<name>A0A6I2UPR1_9FIRM</name>
<dbReference type="Gene3D" id="1.10.10.10">
    <property type="entry name" value="Winged helix-like DNA-binding domain superfamily/Winged helix DNA-binding domain"/>
    <property type="match status" value="1"/>
</dbReference>
<dbReference type="GO" id="GO:0003677">
    <property type="term" value="F:DNA binding"/>
    <property type="evidence" value="ECO:0007669"/>
    <property type="project" value="UniProtKB-KW"/>
</dbReference>
<dbReference type="Pfam" id="PF03466">
    <property type="entry name" value="LysR_substrate"/>
    <property type="match status" value="1"/>
</dbReference>
<dbReference type="CDD" id="cd05466">
    <property type="entry name" value="PBP2_LTTR_substrate"/>
    <property type="match status" value="1"/>
</dbReference>
<organism evidence="6 7">
    <name type="scientific">Selenomonas montiformis</name>
    <dbReference type="NCBI Taxonomy" id="2652285"/>
    <lineage>
        <taxon>Bacteria</taxon>
        <taxon>Bacillati</taxon>
        <taxon>Bacillota</taxon>
        <taxon>Negativicutes</taxon>
        <taxon>Selenomonadales</taxon>
        <taxon>Selenomonadaceae</taxon>
        <taxon>Selenomonas</taxon>
    </lineage>
</organism>
<evidence type="ECO:0000313" key="7">
    <source>
        <dbReference type="Proteomes" id="UP000430222"/>
    </source>
</evidence>
<sequence>MLLKQLQYFMAVAECRHFTKAAERLFVSQSALSQQITKLENDIGVKLINRVSHPIELTPAGKDFAKYSSTVLADLDMLEQKMQAWRPKESSTLRIGMITGLGRIPLAEILAKFNGMHNETRLSLTTHLSKELCRLLNEDAIDLAIFATLNDMARYDFDVLSLQQEPFVAILPICHPCAEKEVFDLSKATNENFIFPTPENVSHDIFLAECRRHGFQPKIASYCNSPGRRIELVQAGIGISLISESGLSYYPQRDGIMIRPLREPIYKHIVIARQKNRRAFPALQAFWNYIQKYAVS</sequence>
<evidence type="ECO:0000256" key="2">
    <source>
        <dbReference type="ARBA" id="ARBA00023015"/>
    </source>
</evidence>
<dbReference type="GO" id="GO:0032993">
    <property type="term" value="C:protein-DNA complex"/>
    <property type="evidence" value="ECO:0007669"/>
    <property type="project" value="TreeGrafter"/>
</dbReference>
<keyword evidence="7" id="KW-1185">Reference proteome</keyword>
<dbReference type="EMBL" id="VUNL01000003">
    <property type="protein sequence ID" value="MSV24173.1"/>
    <property type="molecule type" value="Genomic_DNA"/>
</dbReference>
<dbReference type="PROSITE" id="PS50931">
    <property type="entry name" value="HTH_LYSR"/>
    <property type="match status" value="1"/>
</dbReference>
<keyword evidence="2" id="KW-0805">Transcription regulation</keyword>
<proteinExistence type="inferred from homology"/>
<comment type="similarity">
    <text evidence="1">Belongs to the LysR transcriptional regulatory family.</text>
</comment>
<gene>
    <name evidence="6" type="ORF">FYJ78_03030</name>
</gene>
<dbReference type="InterPro" id="IPR005119">
    <property type="entry name" value="LysR_subst-bd"/>
</dbReference>
<evidence type="ECO:0000256" key="1">
    <source>
        <dbReference type="ARBA" id="ARBA00009437"/>
    </source>
</evidence>
<dbReference type="RefSeq" id="WP_154619946.1">
    <property type="nucleotide sequence ID" value="NZ_JBQHVT010000001.1"/>
</dbReference>
<keyword evidence="4" id="KW-0804">Transcription</keyword>
<evidence type="ECO:0000259" key="5">
    <source>
        <dbReference type="PROSITE" id="PS50931"/>
    </source>
</evidence>
<evidence type="ECO:0000313" key="6">
    <source>
        <dbReference type="EMBL" id="MSV24173.1"/>
    </source>
</evidence>
<dbReference type="InterPro" id="IPR036390">
    <property type="entry name" value="WH_DNA-bd_sf"/>
</dbReference>
<dbReference type="InterPro" id="IPR036388">
    <property type="entry name" value="WH-like_DNA-bd_sf"/>
</dbReference>
<dbReference type="GO" id="GO:0003700">
    <property type="term" value="F:DNA-binding transcription factor activity"/>
    <property type="evidence" value="ECO:0007669"/>
    <property type="project" value="InterPro"/>
</dbReference>
<dbReference type="FunFam" id="1.10.10.10:FF:000001">
    <property type="entry name" value="LysR family transcriptional regulator"/>
    <property type="match status" value="1"/>
</dbReference>
<comment type="caution">
    <text evidence="6">The sequence shown here is derived from an EMBL/GenBank/DDBJ whole genome shotgun (WGS) entry which is preliminary data.</text>
</comment>
<keyword evidence="3" id="KW-0238">DNA-binding</keyword>
<dbReference type="PANTHER" id="PTHR30346:SF0">
    <property type="entry name" value="HCA OPERON TRANSCRIPTIONAL ACTIVATOR HCAR"/>
    <property type="match status" value="1"/>
</dbReference>
<evidence type="ECO:0000256" key="4">
    <source>
        <dbReference type="ARBA" id="ARBA00023163"/>
    </source>
</evidence>
<reference evidence="6 7" key="1">
    <citation type="submission" date="2019-08" db="EMBL/GenBank/DDBJ databases">
        <title>In-depth cultivation of the pig gut microbiome towards novel bacterial diversity and tailored functional studies.</title>
        <authorList>
            <person name="Wylensek D."/>
            <person name="Hitch T.C.A."/>
            <person name="Clavel T."/>
        </authorList>
    </citation>
    <scope>NUCLEOTIDE SEQUENCE [LARGE SCALE GENOMIC DNA]</scope>
    <source>
        <strain evidence="7">WCA-380-WT-3B3</strain>
    </source>
</reference>
<protein>
    <submittedName>
        <fullName evidence="6">LysR family transcriptional regulator</fullName>
    </submittedName>
</protein>
<dbReference type="Pfam" id="PF00126">
    <property type="entry name" value="HTH_1"/>
    <property type="match status" value="1"/>
</dbReference>
<dbReference type="PRINTS" id="PR00039">
    <property type="entry name" value="HTHLYSR"/>
</dbReference>
<accession>A0A6I2UPR1</accession>
<dbReference type="InterPro" id="IPR000847">
    <property type="entry name" value="LysR_HTH_N"/>
</dbReference>
<dbReference type="Proteomes" id="UP000430222">
    <property type="component" value="Unassembled WGS sequence"/>
</dbReference>
<evidence type="ECO:0000256" key="3">
    <source>
        <dbReference type="ARBA" id="ARBA00023125"/>
    </source>
</evidence>
<dbReference type="AlphaFoldDB" id="A0A6I2UPR1"/>
<dbReference type="SUPFAM" id="SSF46785">
    <property type="entry name" value="Winged helix' DNA-binding domain"/>
    <property type="match status" value="1"/>
</dbReference>
<dbReference type="PANTHER" id="PTHR30346">
    <property type="entry name" value="TRANSCRIPTIONAL DUAL REGULATOR HCAR-RELATED"/>
    <property type="match status" value="1"/>
</dbReference>
<feature type="domain" description="HTH lysR-type" evidence="5">
    <location>
        <begin position="1"/>
        <end position="58"/>
    </location>
</feature>
<dbReference type="SUPFAM" id="SSF53850">
    <property type="entry name" value="Periplasmic binding protein-like II"/>
    <property type="match status" value="1"/>
</dbReference>
<dbReference type="Gene3D" id="3.40.190.290">
    <property type="match status" value="1"/>
</dbReference>